<gene>
    <name evidence="3" type="ORF">EV189_2059</name>
</gene>
<feature type="signal peptide" evidence="1">
    <location>
        <begin position="1"/>
        <end position="25"/>
    </location>
</feature>
<dbReference type="Pfam" id="PF13472">
    <property type="entry name" value="Lipase_GDSL_2"/>
    <property type="match status" value="1"/>
</dbReference>
<sequence length="250" mass="26266">MRTRRGALAVALAALLATTCGSAEASTRTRYVVGLGDSVVSASACGCTGFVERYASGLQGDGRTTVALNLGVPGSTSADLLHALLHRGRTRDAVRSSSVVVLMSGANDVSAALADYRSGRCSSGSDCFDDVLEQVQTNLARSVRAVRALRGGAWTRILLLDYWNVTVDGAVARQRWGADYRAETDRVTRATNDAICTAARVTHVQCVDTYAPFKGRDGRKDPTPLLAADGDHPSAAGHQVIARALLEASS</sequence>
<evidence type="ECO:0000313" key="3">
    <source>
        <dbReference type="EMBL" id="RZS90275.1"/>
    </source>
</evidence>
<evidence type="ECO:0000256" key="1">
    <source>
        <dbReference type="SAM" id="SignalP"/>
    </source>
</evidence>
<name>A0A4Q7NT83_9ACTN</name>
<organism evidence="3 4">
    <name type="scientific">Motilibacter rhizosphaerae</name>
    <dbReference type="NCBI Taxonomy" id="598652"/>
    <lineage>
        <taxon>Bacteria</taxon>
        <taxon>Bacillati</taxon>
        <taxon>Actinomycetota</taxon>
        <taxon>Actinomycetes</taxon>
        <taxon>Motilibacterales</taxon>
        <taxon>Motilibacteraceae</taxon>
        <taxon>Motilibacter</taxon>
    </lineage>
</organism>
<proteinExistence type="predicted"/>
<keyword evidence="4" id="KW-1185">Reference proteome</keyword>
<dbReference type="InterPro" id="IPR013830">
    <property type="entry name" value="SGNH_hydro"/>
</dbReference>
<dbReference type="CDD" id="cd00229">
    <property type="entry name" value="SGNH_hydrolase"/>
    <property type="match status" value="1"/>
</dbReference>
<dbReference type="SUPFAM" id="SSF52266">
    <property type="entry name" value="SGNH hydrolase"/>
    <property type="match status" value="1"/>
</dbReference>
<reference evidence="3 4" key="1">
    <citation type="submission" date="2019-02" db="EMBL/GenBank/DDBJ databases">
        <title>Genomic Encyclopedia of Type Strains, Phase IV (KMG-IV): sequencing the most valuable type-strain genomes for metagenomic binning, comparative biology and taxonomic classification.</title>
        <authorList>
            <person name="Goeker M."/>
        </authorList>
    </citation>
    <scope>NUCLEOTIDE SEQUENCE [LARGE SCALE GENOMIC DNA]</scope>
    <source>
        <strain evidence="3 4">DSM 45622</strain>
    </source>
</reference>
<dbReference type="RefSeq" id="WP_165400231.1">
    <property type="nucleotide sequence ID" value="NZ_SGXD01000002.1"/>
</dbReference>
<evidence type="ECO:0000259" key="2">
    <source>
        <dbReference type="Pfam" id="PF13472"/>
    </source>
</evidence>
<keyword evidence="1" id="KW-0732">Signal</keyword>
<feature type="chain" id="PRO_5020865328" evidence="1">
    <location>
        <begin position="26"/>
        <end position="250"/>
    </location>
</feature>
<dbReference type="InterPro" id="IPR036514">
    <property type="entry name" value="SGNH_hydro_sf"/>
</dbReference>
<dbReference type="Proteomes" id="UP000293638">
    <property type="component" value="Unassembled WGS sequence"/>
</dbReference>
<protein>
    <submittedName>
        <fullName evidence="3">Lysophospholipase L1-like esterase</fullName>
    </submittedName>
</protein>
<dbReference type="EMBL" id="SGXD01000002">
    <property type="protein sequence ID" value="RZS90275.1"/>
    <property type="molecule type" value="Genomic_DNA"/>
</dbReference>
<accession>A0A4Q7NT83</accession>
<comment type="caution">
    <text evidence="3">The sequence shown here is derived from an EMBL/GenBank/DDBJ whole genome shotgun (WGS) entry which is preliminary data.</text>
</comment>
<evidence type="ECO:0000313" key="4">
    <source>
        <dbReference type="Proteomes" id="UP000293638"/>
    </source>
</evidence>
<dbReference type="Gene3D" id="3.40.50.1110">
    <property type="entry name" value="SGNH hydrolase"/>
    <property type="match status" value="1"/>
</dbReference>
<feature type="domain" description="SGNH hydrolase-type esterase" evidence="2">
    <location>
        <begin position="35"/>
        <end position="240"/>
    </location>
</feature>
<dbReference type="AlphaFoldDB" id="A0A4Q7NT83"/>